<dbReference type="Gene3D" id="2.120.10.30">
    <property type="entry name" value="TolB, C-terminal domain"/>
    <property type="match status" value="1"/>
</dbReference>
<reference evidence="4" key="1">
    <citation type="submission" date="2016-10" db="EMBL/GenBank/DDBJ databases">
        <authorList>
            <person name="Varghese N."/>
            <person name="Submissions S."/>
        </authorList>
    </citation>
    <scope>NUCLEOTIDE SEQUENCE [LARGE SCALE GENOMIC DNA]</scope>
    <source>
        <strain evidence="4">CGMCC 1.11014</strain>
    </source>
</reference>
<gene>
    <name evidence="3" type="ORF">SAMN05216552_102860</name>
</gene>
<accession>A0A1I7LFF0</accession>
<dbReference type="InterPro" id="IPR001343">
    <property type="entry name" value="Hemolysn_Ca-bd"/>
</dbReference>
<dbReference type="EMBL" id="FPBO01000028">
    <property type="protein sequence ID" value="SFV08407.1"/>
    <property type="molecule type" value="Genomic_DNA"/>
</dbReference>
<evidence type="ECO:0000313" key="4">
    <source>
        <dbReference type="Proteomes" id="UP000199391"/>
    </source>
</evidence>
<evidence type="ECO:0000313" key="3">
    <source>
        <dbReference type="EMBL" id="SFV08407.1"/>
    </source>
</evidence>
<dbReference type="InterPro" id="IPR018511">
    <property type="entry name" value="Hemolysin-typ_Ca-bd_CS"/>
</dbReference>
<dbReference type="Proteomes" id="UP000199391">
    <property type="component" value="Unassembled WGS sequence"/>
</dbReference>
<feature type="domain" description="DUF4214" evidence="2">
    <location>
        <begin position="520"/>
        <end position="588"/>
    </location>
</feature>
<dbReference type="PROSITE" id="PS00330">
    <property type="entry name" value="HEMOLYSIN_CALCIUM"/>
    <property type="match status" value="1"/>
</dbReference>
<dbReference type="GO" id="GO:0005509">
    <property type="term" value="F:calcium ion binding"/>
    <property type="evidence" value="ECO:0007669"/>
    <property type="project" value="InterPro"/>
</dbReference>
<dbReference type="Pfam" id="PF07676">
    <property type="entry name" value="PD40"/>
    <property type="match status" value="2"/>
</dbReference>
<organism evidence="3 4">
    <name type="scientific">Pseudoduganella namucuonensis</name>
    <dbReference type="NCBI Taxonomy" id="1035707"/>
    <lineage>
        <taxon>Bacteria</taxon>
        <taxon>Pseudomonadati</taxon>
        <taxon>Pseudomonadota</taxon>
        <taxon>Betaproteobacteria</taxon>
        <taxon>Burkholderiales</taxon>
        <taxon>Oxalobacteraceae</taxon>
        <taxon>Telluria group</taxon>
        <taxon>Pseudoduganella</taxon>
    </lineage>
</organism>
<sequence length="605" mass="61129">MQANTTTVIQSGLATTDIGPRLSANGRYAAFATTQSLLPADTAAIADIYVKDLQTGALTLASTASNGGLLTAASSGVSVSNDGNTIVFQNNGTHVGVMVKNLVNGALGSASTNAAGVESNGHSYNAVLAGNGGHVAFLSKATNLAGTDSNGFDDVYVKNLQSGAVVNASTTAAGAQANAPSSELNISADGRYVAFTSYADNLVANDNSNADIFLKDLANGNLIRISTDSNGAAANGNSDHASFSADGRYVVFSSSASNLVAGDTNGVRDVFRKDLVTGQTVRVSVNADGGQGGGEAADASISADGRYVAFSSASNLTAGDGDGKVDVFIKDVLTGALTRVSQNGGTTQFNYLEGNALAGNGLELLYTSITGGTRALVHAKVGAGFGSTTGETLSGTAGADVINANQGADTITGQGGNDVIDGGGGLDTAVYLGARANYTITATAAGTVIANTSGGDGTDTLANVERVHFANADVALDVNGTAGVAYRLYQAAYDRVPDAAGLGYWIKQMDNGLGRFDVAGHFMAGAEAQSVYGVNPSNDTALNLFYNHVLHRNADSAGFAYWLNVLDSHIATQSQVLASFAESAENQAALIGTMQNGMTYVPWAG</sequence>
<comment type="similarity">
    <text evidence="1">Belongs to the TolB family.</text>
</comment>
<dbReference type="AlphaFoldDB" id="A0A1I7LFF0"/>
<proteinExistence type="inferred from homology"/>
<dbReference type="SUPFAM" id="SSF82171">
    <property type="entry name" value="DPP6 N-terminal domain-like"/>
    <property type="match status" value="1"/>
</dbReference>
<keyword evidence="4" id="KW-1185">Reference proteome</keyword>
<dbReference type="InterPro" id="IPR025282">
    <property type="entry name" value="DUF4214"/>
</dbReference>
<dbReference type="OrthoDB" id="6396276at2"/>
<dbReference type="PANTHER" id="PTHR36842">
    <property type="entry name" value="PROTEIN TOLB HOMOLOG"/>
    <property type="match status" value="1"/>
</dbReference>
<dbReference type="RefSeq" id="WP_093558214.1">
    <property type="nucleotide sequence ID" value="NZ_FPBO01000028.1"/>
</dbReference>
<evidence type="ECO:0000256" key="1">
    <source>
        <dbReference type="ARBA" id="ARBA00009820"/>
    </source>
</evidence>
<name>A0A1I7LFF0_9BURK</name>
<evidence type="ECO:0000259" key="2">
    <source>
        <dbReference type="Pfam" id="PF13946"/>
    </source>
</evidence>
<dbReference type="Pfam" id="PF00353">
    <property type="entry name" value="HemolysinCabind"/>
    <property type="match status" value="1"/>
</dbReference>
<dbReference type="InterPro" id="IPR011659">
    <property type="entry name" value="WD40"/>
</dbReference>
<dbReference type="STRING" id="1035707.SAMN05216552_102860"/>
<dbReference type="InterPro" id="IPR011042">
    <property type="entry name" value="6-blade_b-propeller_TolB-like"/>
</dbReference>
<protein>
    <submittedName>
        <fullName evidence="3">WD40-like Beta Propeller Repeat</fullName>
    </submittedName>
</protein>
<dbReference type="Pfam" id="PF13946">
    <property type="entry name" value="DUF4214"/>
    <property type="match status" value="1"/>
</dbReference>